<reference evidence="7" key="1">
    <citation type="journal article" date="2020" name="Stud. Mycol.">
        <title>101 Dothideomycetes genomes: a test case for predicting lifestyles and emergence of pathogens.</title>
        <authorList>
            <person name="Haridas S."/>
            <person name="Albert R."/>
            <person name="Binder M."/>
            <person name="Bloem J."/>
            <person name="Labutti K."/>
            <person name="Salamov A."/>
            <person name="Andreopoulos B."/>
            <person name="Baker S."/>
            <person name="Barry K."/>
            <person name="Bills G."/>
            <person name="Bluhm B."/>
            <person name="Cannon C."/>
            <person name="Castanera R."/>
            <person name="Culley D."/>
            <person name="Daum C."/>
            <person name="Ezra D."/>
            <person name="Gonzalez J."/>
            <person name="Henrissat B."/>
            <person name="Kuo A."/>
            <person name="Liang C."/>
            <person name="Lipzen A."/>
            <person name="Lutzoni F."/>
            <person name="Magnuson J."/>
            <person name="Mondo S."/>
            <person name="Nolan M."/>
            <person name="Ohm R."/>
            <person name="Pangilinan J."/>
            <person name="Park H.-J."/>
            <person name="Ramirez L."/>
            <person name="Alfaro M."/>
            <person name="Sun H."/>
            <person name="Tritt A."/>
            <person name="Yoshinaga Y."/>
            <person name="Zwiers L.-H."/>
            <person name="Turgeon B."/>
            <person name="Goodwin S."/>
            <person name="Spatafora J."/>
            <person name="Crous P."/>
            <person name="Grigoriev I."/>
        </authorList>
    </citation>
    <scope>NUCLEOTIDE SEQUENCE</scope>
    <source>
        <strain evidence="7">CBS 175.79</strain>
    </source>
</reference>
<feature type="compositionally biased region" description="Pro residues" evidence="4">
    <location>
        <begin position="1113"/>
        <end position="1122"/>
    </location>
</feature>
<dbReference type="InterPro" id="IPR036890">
    <property type="entry name" value="HATPase_C_sf"/>
</dbReference>
<evidence type="ECO:0000259" key="6">
    <source>
        <dbReference type="PROSITE" id="PS50110"/>
    </source>
</evidence>
<dbReference type="SMART" id="SM00086">
    <property type="entry name" value="PAC"/>
    <property type="match status" value="2"/>
</dbReference>
<dbReference type="InterPro" id="IPR035965">
    <property type="entry name" value="PAS-like_dom_sf"/>
</dbReference>
<dbReference type="Pfam" id="PF13426">
    <property type="entry name" value="PAS_9"/>
    <property type="match status" value="1"/>
</dbReference>
<dbReference type="InterPro" id="IPR011006">
    <property type="entry name" value="CheY-like_superfamily"/>
</dbReference>
<feature type="compositionally biased region" description="Low complexity" evidence="4">
    <location>
        <begin position="1103"/>
        <end position="1112"/>
    </location>
</feature>
<dbReference type="InterPro" id="IPR005467">
    <property type="entry name" value="His_kinase_dom"/>
</dbReference>
<dbReference type="SUPFAM" id="SSF47384">
    <property type="entry name" value="Homodimeric domain of signal transducing histidine kinase"/>
    <property type="match status" value="1"/>
</dbReference>
<dbReference type="OrthoDB" id="303614at2759"/>
<feature type="modified residue" description="4-aspartylphosphate" evidence="2">
    <location>
        <position position="1189"/>
    </location>
</feature>
<feature type="region of interest" description="Disordered" evidence="4">
    <location>
        <begin position="97"/>
        <end position="119"/>
    </location>
</feature>
<dbReference type="Pfam" id="PF00512">
    <property type="entry name" value="HisKA"/>
    <property type="match status" value="1"/>
</dbReference>
<dbReference type="Pfam" id="PF02518">
    <property type="entry name" value="HATPase_c"/>
    <property type="match status" value="1"/>
</dbReference>
<dbReference type="PROSITE" id="PS50110">
    <property type="entry name" value="RESPONSE_REGULATORY"/>
    <property type="match status" value="1"/>
</dbReference>
<dbReference type="SUPFAM" id="SSF55785">
    <property type="entry name" value="PYP-like sensor domain (PAS domain)"/>
    <property type="match status" value="2"/>
</dbReference>
<dbReference type="CDD" id="cd17546">
    <property type="entry name" value="REC_hyHK_CKI1_RcsC-like"/>
    <property type="match status" value="1"/>
</dbReference>
<dbReference type="SUPFAM" id="SSF55874">
    <property type="entry name" value="ATPase domain of HSP90 chaperone/DNA topoisomerase II/histidine kinase"/>
    <property type="match status" value="1"/>
</dbReference>
<keyword evidence="3" id="KW-0175">Coiled coil</keyword>
<dbReference type="InterPro" id="IPR003661">
    <property type="entry name" value="HisK_dim/P_dom"/>
</dbReference>
<evidence type="ECO:0000256" key="4">
    <source>
        <dbReference type="SAM" id="MobiDB-lite"/>
    </source>
</evidence>
<dbReference type="Gene3D" id="3.40.50.2300">
    <property type="match status" value="1"/>
</dbReference>
<evidence type="ECO:0000313" key="7">
    <source>
        <dbReference type="EMBL" id="KAF2017322.1"/>
    </source>
</evidence>
<protein>
    <submittedName>
        <fullName evidence="7">Putative histidine kinase HHK14p</fullName>
    </submittedName>
</protein>
<evidence type="ECO:0000313" key="8">
    <source>
        <dbReference type="Proteomes" id="UP000799778"/>
    </source>
</evidence>
<dbReference type="GeneID" id="54284846"/>
<evidence type="ECO:0000259" key="5">
    <source>
        <dbReference type="PROSITE" id="PS50109"/>
    </source>
</evidence>
<dbReference type="SMART" id="SM00388">
    <property type="entry name" value="HisKA"/>
    <property type="match status" value="1"/>
</dbReference>
<dbReference type="InterPro" id="IPR003594">
    <property type="entry name" value="HATPase_dom"/>
</dbReference>
<dbReference type="InterPro" id="IPR001610">
    <property type="entry name" value="PAC"/>
</dbReference>
<feature type="domain" description="Response regulatory" evidence="6">
    <location>
        <begin position="1128"/>
        <end position="1260"/>
    </location>
</feature>
<dbReference type="InterPro" id="IPR058846">
    <property type="entry name" value="PAS-like"/>
</dbReference>
<organism evidence="7 8">
    <name type="scientific">Aaosphaeria arxii CBS 175.79</name>
    <dbReference type="NCBI Taxonomy" id="1450172"/>
    <lineage>
        <taxon>Eukaryota</taxon>
        <taxon>Fungi</taxon>
        <taxon>Dikarya</taxon>
        <taxon>Ascomycota</taxon>
        <taxon>Pezizomycotina</taxon>
        <taxon>Dothideomycetes</taxon>
        <taxon>Pleosporomycetidae</taxon>
        <taxon>Pleosporales</taxon>
        <taxon>Pleosporales incertae sedis</taxon>
        <taxon>Aaosphaeria</taxon>
    </lineage>
</organism>
<keyword evidence="8" id="KW-1185">Reference proteome</keyword>
<evidence type="ECO:0000256" key="2">
    <source>
        <dbReference type="PROSITE-ProRule" id="PRU00169"/>
    </source>
</evidence>
<dbReference type="SMART" id="SM00387">
    <property type="entry name" value="HATPase_c"/>
    <property type="match status" value="1"/>
</dbReference>
<dbReference type="PANTHER" id="PTHR43719">
    <property type="entry name" value="TWO-COMPONENT HISTIDINE KINASE"/>
    <property type="match status" value="1"/>
</dbReference>
<dbReference type="AlphaFoldDB" id="A0A6A5XVX1"/>
<sequence>MEAVDIRQLYDSDPRLTFIVDCHERPASICHVNSALVAIAPIASSIHVHNAFRDWWHPDSRAPTREQSTFLHGRLRWSKFLACQRWLVVTASEKKEPPLDKLHPSPNPGSVPTPQQSNSLTCPTETIFSVKIQSPALREHIDYIRNIDWAATSLGPIDQWGYELSFLVTTLMLETRPGALFLGPEHIIIYNLAYAGVSGRRHPQILGRSIIDAWPEVADPVNATVERTRGAEFIDAPEEEYHFMVERYGYVEEAFFMWGLVPLVGPIDGLYSIVTEVTKQRLLERRVNALLRVGQLTSTARDAETFWTAIHESVKPYEYDFPTAILYSTFELDTTSSVSSFRSTPKTCNLEWTIGYRKDHPSIPKTLDLEQDEGLARALSYSSKRESASLFRKEDGILPNDIFDDVEKRAFGDPGIALIVIPLRISDDTVSGYLCVGLNTRRPFDEEYQDWIQVYSNLLGASAGSVALHEEEARGRKRAIEQATKDREVLNAEVAVLTQEANDVAERLQNFHDVANRVGLGYFEFDVNGKLVHANDAYFLQSGYPTDPNAPEFTFVERVYPPDIEKTMAQWHTLVAGNPVKFEMRWKRNPDKESGSEEDTRDYLWILSACVPIKSEDGTVIGISGCNTDVSAQKEATRAALLRVEAERRLASFTELAPIGFYYLNPTLEMQYCNDKWFEITGHPKVPNDQIQWPDVILPEDIETIYKDVEIILREKRPHAFSFRLKKSWVGPDGFSSPTWILATATAEVDEEGNSKSIIGTLTDISNLKWAETIQKIRVEEALESKRQQENFIDMTSHEMRNPLSAMVQCADSVSSSLGEMLDIIREDGTLVCKLKDLIDSSLEAIDTIQTCATHQKRIVDDILTLSKLDSKLLIISPIAIQPSVLLQDTLKMFKGEAHKAGVSLEVQTEASVADMGIDWAILDPSRVLQVLINLITNAIKFTQDQSLRNVEVIMGASKGPDKRPGIEYVPQEALREDFLQQDECEGGDIFYLHFMVRDTGCGLTPDHKAKLFMRFSQATPKTHVQYGGSGLGLFISRELTEMQGGSIGVHSSQDEGSTFTFYIKSRRANAPHRYDARNSRNATKSAGGLPTRTKADHTKNVTASSSRQTATPSPPPPPLSPPVTAYHILIVEDNLINQRVLSTQLKKRGCSIQVANHGAEALAELSKTSFWKSPTTDSPLNLSVVLMDVEMPVMDGLTCAKRIRELQESGEIVGHVPIIAVSANARREQVEQARMVGMDDAISKPFRIPELMTKIRKLVGGVDGLN</sequence>
<dbReference type="Gene3D" id="3.30.450.20">
    <property type="entry name" value="PAS domain"/>
    <property type="match status" value="3"/>
</dbReference>
<dbReference type="InterPro" id="IPR050956">
    <property type="entry name" value="2C_system_His_kinase"/>
</dbReference>
<dbReference type="Gene3D" id="1.10.287.130">
    <property type="match status" value="1"/>
</dbReference>
<feature type="region of interest" description="Disordered" evidence="4">
    <location>
        <begin position="1071"/>
        <end position="1122"/>
    </location>
</feature>
<dbReference type="Proteomes" id="UP000799778">
    <property type="component" value="Unassembled WGS sequence"/>
</dbReference>
<keyword evidence="7" id="KW-0808">Transferase</keyword>
<dbReference type="Gene3D" id="3.30.565.10">
    <property type="entry name" value="Histidine kinase-like ATPase, C-terminal domain"/>
    <property type="match status" value="1"/>
</dbReference>
<keyword evidence="7" id="KW-0418">Kinase</keyword>
<gene>
    <name evidence="7" type="ORF">BU24DRAFT_420361</name>
</gene>
<dbReference type="InterPro" id="IPR001789">
    <property type="entry name" value="Sig_transdc_resp-reg_receiver"/>
</dbReference>
<dbReference type="SMART" id="SM00448">
    <property type="entry name" value="REC"/>
    <property type="match status" value="1"/>
</dbReference>
<dbReference type="InterPro" id="IPR000014">
    <property type="entry name" value="PAS"/>
</dbReference>
<evidence type="ECO:0000256" key="1">
    <source>
        <dbReference type="ARBA" id="ARBA00022553"/>
    </source>
</evidence>
<dbReference type="Pfam" id="PF00072">
    <property type="entry name" value="Response_reg"/>
    <property type="match status" value="1"/>
</dbReference>
<dbReference type="CDD" id="cd00082">
    <property type="entry name" value="HisKA"/>
    <property type="match status" value="1"/>
</dbReference>
<dbReference type="InterPro" id="IPR004358">
    <property type="entry name" value="Sig_transdc_His_kin-like_C"/>
</dbReference>
<feature type="domain" description="Histidine kinase" evidence="5">
    <location>
        <begin position="795"/>
        <end position="1068"/>
    </location>
</feature>
<accession>A0A6A5XVX1</accession>
<dbReference type="SMART" id="SM00091">
    <property type="entry name" value="PAS"/>
    <property type="match status" value="2"/>
</dbReference>
<dbReference type="SUPFAM" id="SSF52172">
    <property type="entry name" value="CheY-like"/>
    <property type="match status" value="1"/>
</dbReference>
<dbReference type="PRINTS" id="PR00344">
    <property type="entry name" value="BCTRLSENSOR"/>
</dbReference>
<dbReference type="RefSeq" id="XP_033385661.1">
    <property type="nucleotide sequence ID" value="XM_033527449.1"/>
</dbReference>
<dbReference type="PANTHER" id="PTHR43719:SF30">
    <property type="entry name" value="TWO-COMPONENT SYSTEM RESPONSE REGULATOR"/>
    <property type="match status" value="1"/>
</dbReference>
<dbReference type="GO" id="GO:0000155">
    <property type="term" value="F:phosphorelay sensor kinase activity"/>
    <property type="evidence" value="ECO:0007669"/>
    <property type="project" value="InterPro"/>
</dbReference>
<dbReference type="EMBL" id="ML978068">
    <property type="protein sequence ID" value="KAF2017322.1"/>
    <property type="molecule type" value="Genomic_DNA"/>
</dbReference>
<keyword evidence="1 2" id="KW-0597">Phosphoprotein</keyword>
<feature type="coiled-coil region" evidence="3">
    <location>
        <begin position="480"/>
        <end position="507"/>
    </location>
</feature>
<dbReference type="InterPro" id="IPR036097">
    <property type="entry name" value="HisK_dim/P_sf"/>
</dbReference>
<proteinExistence type="predicted"/>
<dbReference type="SUPFAM" id="SSF55781">
    <property type="entry name" value="GAF domain-like"/>
    <property type="match status" value="1"/>
</dbReference>
<evidence type="ECO:0000256" key="3">
    <source>
        <dbReference type="SAM" id="Coils"/>
    </source>
</evidence>
<name>A0A6A5XVX1_9PLEO</name>
<dbReference type="Pfam" id="PF26131">
    <property type="entry name" value="PAS-like"/>
    <property type="match status" value="1"/>
</dbReference>
<dbReference type="CDD" id="cd00130">
    <property type="entry name" value="PAS"/>
    <property type="match status" value="2"/>
</dbReference>
<dbReference type="PROSITE" id="PS50109">
    <property type="entry name" value="HIS_KIN"/>
    <property type="match status" value="1"/>
</dbReference>